<dbReference type="Proteomes" id="UP001291309">
    <property type="component" value="Unassembled WGS sequence"/>
</dbReference>
<dbReference type="EMBL" id="JAXIVS010000009">
    <property type="protein sequence ID" value="MDY7229882.1"/>
    <property type="molecule type" value="Genomic_DNA"/>
</dbReference>
<name>A0ABU5H9U0_9BACT</name>
<accession>A0ABU5H9U0</accession>
<evidence type="ECO:0000313" key="2">
    <source>
        <dbReference type="Proteomes" id="UP001291309"/>
    </source>
</evidence>
<organism evidence="1 2">
    <name type="scientific">Hyalangium rubrum</name>
    <dbReference type="NCBI Taxonomy" id="3103134"/>
    <lineage>
        <taxon>Bacteria</taxon>
        <taxon>Pseudomonadati</taxon>
        <taxon>Myxococcota</taxon>
        <taxon>Myxococcia</taxon>
        <taxon>Myxococcales</taxon>
        <taxon>Cystobacterineae</taxon>
        <taxon>Archangiaceae</taxon>
        <taxon>Hyalangium</taxon>
    </lineage>
</organism>
<dbReference type="RefSeq" id="WP_321548602.1">
    <property type="nucleotide sequence ID" value="NZ_JAXIVS010000009.1"/>
</dbReference>
<gene>
    <name evidence="1" type="ORF">SYV04_26045</name>
</gene>
<keyword evidence="2" id="KW-1185">Reference proteome</keyword>
<proteinExistence type="predicted"/>
<sequence length="99" mass="10544">MQFFLRLITLLLLLTTGGVFQTLAFASAGEVECAGEEADECGDCTWSCALCMCCPLRAAPASRTVQAPRSEPELPPVPSGIDEPVLCRVGSDIFQPPRA</sequence>
<protein>
    <submittedName>
        <fullName evidence="1">Uncharacterized protein</fullName>
    </submittedName>
</protein>
<comment type="caution">
    <text evidence="1">The sequence shown here is derived from an EMBL/GenBank/DDBJ whole genome shotgun (WGS) entry which is preliminary data.</text>
</comment>
<reference evidence="1 2" key="1">
    <citation type="submission" date="2023-12" db="EMBL/GenBank/DDBJ databases">
        <title>the genome sequence of Hyalangium sp. s54d21.</title>
        <authorList>
            <person name="Zhang X."/>
        </authorList>
    </citation>
    <scope>NUCLEOTIDE SEQUENCE [LARGE SCALE GENOMIC DNA]</scope>
    <source>
        <strain evidence="2">s54d21</strain>
    </source>
</reference>
<evidence type="ECO:0000313" key="1">
    <source>
        <dbReference type="EMBL" id="MDY7229882.1"/>
    </source>
</evidence>